<dbReference type="InterPro" id="IPR036390">
    <property type="entry name" value="WH_DNA-bd_sf"/>
</dbReference>
<dbReference type="CDD" id="cd08440">
    <property type="entry name" value="PBP2_LTTR_like_4"/>
    <property type="match status" value="1"/>
</dbReference>
<dbReference type="Gene3D" id="3.40.190.290">
    <property type="match status" value="1"/>
</dbReference>
<comment type="similarity">
    <text evidence="1">Belongs to the LysR transcriptional regulatory family.</text>
</comment>
<keyword evidence="5" id="KW-0812">Transmembrane</keyword>
<evidence type="ECO:0000313" key="7">
    <source>
        <dbReference type="EMBL" id="GAA4330915.1"/>
    </source>
</evidence>
<dbReference type="PANTHER" id="PTHR30419">
    <property type="entry name" value="HTH-TYPE TRANSCRIPTIONAL REGULATOR YBHD"/>
    <property type="match status" value="1"/>
</dbReference>
<dbReference type="Pfam" id="PF03466">
    <property type="entry name" value="LysR_substrate"/>
    <property type="match status" value="1"/>
</dbReference>
<keyword evidence="5" id="KW-0472">Membrane</keyword>
<keyword evidence="2" id="KW-0805">Transcription regulation</keyword>
<keyword evidence="5" id="KW-1133">Transmembrane helix</keyword>
<feature type="domain" description="HTH lysR-type" evidence="6">
    <location>
        <begin position="5"/>
        <end position="62"/>
    </location>
</feature>
<dbReference type="InterPro" id="IPR000847">
    <property type="entry name" value="LysR_HTH_N"/>
</dbReference>
<dbReference type="PROSITE" id="PS50931">
    <property type="entry name" value="HTH_LYSR"/>
    <property type="match status" value="1"/>
</dbReference>
<keyword evidence="3" id="KW-0238">DNA-binding</keyword>
<evidence type="ECO:0000256" key="5">
    <source>
        <dbReference type="SAM" id="Phobius"/>
    </source>
</evidence>
<dbReference type="InterPro" id="IPR005119">
    <property type="entry name" value="LysR_subst-bd"/>
</dbReference>
<accession>A0ABP8GWN7</accession>
<keyword evidence="8" id="KW-1185">Reference proteome</keyword>
<dbReference type="Gene3D" id="1.10.10.10">
    <property type="entry name" value="Winged helix-like DNA-binding domain superfamily/Winged helix DNA-binding domain"/>
    <property type="match status" value="1"/>
</dbReference>
<name>A0ABP8GWN7_9BURK</name>
<dbReference type="PANTHER" id="PTHR30419:SF30">
    <property type="entry name" value="LYSR FAMILY TRANSCRIPTIONAL REGULATOR"/>
    <property type="match status" value="1"/>
</dbReference>
<sequence>MQINLSTRQLRAFVALAEQRSFTRAAAECHLSQPAFSALIAAVEQEVGARLFVRTTRSVDLTQEGAVFEASARQLLADFEASLANVRDYAQKRRGRVSIAVLPSLAAGWLPGILARFHAEYPGIELNVSDVLSEPCIDLVKTGAVDFALAATQGQSAELKTEAFCSDLFHLVCRRGHPLLLAPRLRLKDLSAYPFVHMARHSSVRQYLEAALHPLKMNTLMEVEQLATVMGMLRAGLGISAVPALTLFHFRDRALDTRPLNAPGLKRDLFLIRRADRQLSTPARALYESVMAATPGDQA</sequence>
<dbReference type="Proteomes" id="UP001501671">
    <property type="component" value="Unassembled WGS sequence"/>
</dbReference>
<organism evidence="7 8">
    <name type="scientific">Pigmentiphaga soli</name>
    <dbReference type="NCBI Taxonomy" id="1007095"/>
    <lineage>
        <taxon>Bacteria</taxon>
        <taxon>Pseudomonadati</taxon>
        <taxon>Pseudomonadota</taxon>
        <taxon>Betaproteobacteria</taxon>
        <taxon>Burkholderiales</taxon>
        <taxon>Alcaligenaceae</taxon>
        <taxon>Pigmentiphaga</taxon>
    </lineage>
</organism>
<evidence type="ECO:0000256" key="1">
    <source>
        <dbReference type="ARBA" id="ARBA00009437"/>
    </source>
</evidence>
<dbReference type="InterPro" id="IPR036388">
    <property type="entry name" value="WH-like_DNA-bd_sf"/>
</dbReference>
<keyword evidence="4" id="KW-0804">Transcription</keyword>
<reference evidence="8" key="1">
    <citation type="journal article" date="2019" name="Int. J. Syst. Evol. Microbiol.">
        <title>The Global Catalogue of Microorganisms (GCM) 10K type strain sequencing project: providing services to taxonomists for standard genome sequencing and annotation.</title>
        <authorList>
            <consortium name="The Broad Institute Genomics Platform"/>
            <consortium name="The Broad Institute Genome Sequencing Center for Infectious Disease"/>
            <person name="Wu L."/>
            <person name="Ma J."/>
        </authorList>
    </citation>
    <scope>NUCLEOTIDE SEQUENCE [LARGE SCALE GENOMIC DNA]</scope>
    <source>
        <strain evidence="8">JCM 17666</strain>
    </source>
</reference>
<evidence type="ECO:0000256" key="3">
    <source>
        <dbReference type="ARBA" id="ARBA00023125"/>
    </source>
</evidence>
<evidence type="ECO:0000256" key="4">
    <source>
        <dbReference type="ARBA" id="ARBA00023163"/>
    </source>
</evidence>
<feature type="transmembrane region" description="Helical" evidence="5">
    <location>
        <begin position="226"/>
        <end position="248"/>
    </location>
</feature>
<dbReference type="SUPFAM" id="SSF53850">
    <property type="entry name" value="Periplasmic binding protein-like II"/>
    <property type="match status" value="1"/>
</dbReference>
<evidence type="ECO:0000313" key="8">
    <source>
        <dbReference type="Proteomes" id="UP001501671"/>
    </source>
</evidence>
<dbReference type="InterPro" id="IPR050950">
    <property type="entry name" value="HTH-type_LysR_regulators"/>
</dbReference>
<dbReference type="EMBL" id="BAABFO010000007">
    <property type="protein sequence ID" value="GAA4330915.1"/>
    <property type="molecule type" value="Genomic_DNA"/>
</dbReference>
<proteinExistence type="inferred from homology"/>
<gene>
    <name evidence="7" type="ORF">GCM10023144_19030</name>
</gene>
<protein>
    <submittedName>
        <fullName evidence="7">LysR family transcriptional regulator</fullName>
    </submittedName>
</protein>
<dbReference type="Pfam" id="PF00126">
    <property type="entry name" value="HTH_1"/>
    <property type="match status" value="1"/>
</dbReference>
<evidence type="ECO:0000259" key="6">
    <source>
        <dbReference type="PROSITE" id="PS50931"/>
    </source>
</evidence>
<dbReference type="SUPFAM" id="SSF46785">
    <property type="entry name" value="Winged helix' DNA-binding domain"/>
    <property type="match status" value="1"/>
</dbReference>
<dbReference type="PRINTS" id="PR00039">
    <property type="entry name" value="HTHLYSR"/>
</dbReference>
<comment type="caution">
    <text evidence="7">The sequence shown here is derived from an EMBL/GenBank/DDBJ whole genome shotgun (WGS) entry which is preliminary data.</text>
</comment>
<evidence type="ECO:0000256" key="2">
    <source>
        <dbReference type="ARBA" id="ARBA00023015"/>
    </source>
</evidence>
<feature type="transmembrane region" description="Helical" evidence="5">
    <location>
        <begin position="97"/>
        <end position="119"/>
    </location>
</feature>